<accession>A0ABV9GRP2</accession>
<dbReference type="InterPro" id="IPR011055">
    <property type="entry name" value="Dup_hybrid_motif"/>
</dbReference>
<evidence type="ECO:0000313" key="5">
    <source>
        <dbReference type="Proteomes" id="UP001596022"/>
    </source>
</evidence>
<proteinExistence type="predicted"/>
<dbReference type="InterPro" id="IPR016047">
    <property type="entry name" value="M23ase_b-sheet_dom"/>
</dbReference>
<evidence type="ECO:0000313" key="4">
    <source>
        <dbReference type="EMBL" id="MFC4619849.1"/>
    </source>
</evidence>
<dbReference type="RefSeq" id="WP_376846943.1">
    <property type="nucleotide sequence ID" value="NZ_JBHSFW010000013.1"/>
</dbReference>
<dbReference type="PANTHER" id="PTHR21666">
    <property type="entry name" value="PEPTIDASE-RELATED"/>
    <property type="match status" value="1"/>
</dbReference>
<dbReference type="PANTHER" id="PTHR21666:SF291">
    <property type="entry name" value="STAGE II SPORULATION PROTEIN Q"/>
    <property type="match status" value="1"/>
</dbReference>
<reference evidence="5" key="1">
    <citation type="journal article" date="2019" name="Int. J. Syst. Evol. Microbiol.">
        <title>The Global Catalogue of Microorganisms (GCM) 10K type strain sequencing project: providing services to taxonomists for standard genome sequencing and annotation.</title>
        <authorList>
            <consortium name="The Broad Institute Genomics Platform"/>
            <consortium name="The Broad Institute Genome Sequencing Center for Infectious Disease"/>
            <person name="Wu L."/>
            <person name="Ma J."/>
        </authorList>
    </citation>
    <scope>NUCLEOTIDE SEQUENCE [LARGE SCALE GENOMIC DNA]</scope>
    <source>
        <strain evidence="5">CGMCC 1.16306</strain>
    </source>
</reference>
<keyword evidence="2" id="KW-1133">Transmembrane helix</keyword>
<evidence type="ECO:0000256" key="1">
    <source>
        <dbReference type="SAM" id="MobiDB-lite"/>
    </source>
</evidence>
<feature type="transmembrane region" description="Helical" evidence="2">
    <location>
        <begin position="24"/>
        <end position="44"/>
    </location>
</feature>
<organism evidence="4 5">
    <name type="scientific">Camelliibacillus cellulosilyticus</name>
    <dbReference type="NCBI Taxonomy" id="2174486"/>
    <lineage>
        <taxon>Bacteria</taxon>
        <taxon>Bacillati</taxon>
        <taxon>Bacillota</taxon>
        <taxon>Bacilli</taxon>
        <taxon>Bacillales</taxon>
        <taxon>Sporolactobacillaceae</taxon>
        <taxon>Camelliibacillus</taxon>
    </lineage>
</organism>
<dbReference type="Proteomes" id="UP001596022">
    <property type="component" value="Unassembled WGS sequence"/>
</dbReference>
<feature type="compositionally biased region" description="Polar residues" evidence="1">
    <location>
        <begin position="256"/>
        <end position="275"/>
    </location>
</feature>
<sequence length="311" mass="34140">MSDNKKTPQEEKTSKLRKLTRNRWFYPAVYLCAAAVVMIAVLWVQNDMAGHQAQKGDKGKVATKHNEHKAVPAGIMKEEFKWPVADKDGVKIAQSFYDFNGDSAEQEAALVNYDNTYTTNKGINFVANDNKSFDVTASMSGKVVQVKKDPILGYVVELKHKDGVTTMYQSLASVAVENNQSVKQGDVIGTAGTDKYNKDAGVHLHFEIRKDGVPVDPVAYFQKGIEDVVKSTKSTGDVRASEEGGKKGDNHDKKSQGTSNSDSKSQMDNSTNGNMKDQGKNNSDQDRQSENNSDDKTDQEHSNMDDSGANS</sequence>
<name>A0ABV9GRP2_9BACL</name>
<keyword evidence="5" id="KW-1185">Reference proteome</keyword>
<feature type="compositionally biased region" description="Basic and acidic residues" evidence="1">
    <location>
        <begin position="239"/>
        <end position="255"/>
    </location>
</feature>
<protein>
    <submittedName>
        <fullName evidence="4">Peptidoglycan DD-metalloendopeptidase family protein</fullName>
    </submittedName>
</protein>
<keyword evidence="2" id="KW-0812">Transmembrane</keyword>
<dbReference type="Pfam" id="PF01551">
    <property type="entry name" value="Peptidase_M23"/>
    <property type="match status" value="1"/>
</dbReference>
<feature type="domain" description="M23ase beta-sheet core" evidence="3">
    <location>
        <begin position="119"/>
        <end position="217"/>
    </location>
</feature>
<dbReference type="Gene3D" id="2.70.70.10">
    <property type="entry name" value="Glucose Permease (Domain IIA)"/>
    <property type="match status" value="1"/>
</dbReference>
<gene>
    <name evidence="4" type="ORF">ACFO4N_14145</name>
</gene>
<evidence type="ECO:0000259" key="3">
    <source>
        <dbReference type="Pfam" id="PF01551"/>
    </source>
</evidence>
<feature type="compositionally biased region" description="Basic and acidic residues" evidence="1">
    <location>
        <begin position="277"/>
        <end position="304"/>
    </location>
</feature>
<feature type="region of interest" description="Disordered" evidence="1">
    <location>
        <begin position="231"/>
        <end position="311"/>
    </location>
</feature>
<keyword evidence="2" id="KW-0472">Membrane</keyword>
<dbReference type="CDD" id="cd12797">
    <property type="entry name" value="M23_peptidase"/>
    <property type="match status" value="1"/>
</dbReference>
<evidence type="ECO:0000256" key="2">
    <source>
        <dbReference type="SAM" id="Phobius"/>
    </source>
</evidence>
<dbReference type="EMBL" id="JBHSFW010000013">
    <property type="protein sequence ID" value="MFC4619849.1"/>
    <property type="molecule type" value="Genomic_DNA"/>
</dbReference>
<dbReference type="InterPro" id="IPR050570">
    <property type="entry name" value="Cell_wall_metabolism_enzyme"/>
</dbReference>
<dbReference type="SUPFAM" id="SSF51261">
    <property type="entry name" value="Duplicated hybrid motif"/>
    <property type="match status" value="1"/>
</dbReference>
<comment type="caution">
    <text evidence="4">The sequence shown here is derived from an EMBL/GenBank/DDBJ whole genome shotgun (WGS) entry which is preliminary data.</text>
</comment>